<feature type="domain" description="Glycosyltransferase subfamily 4-like N-terminal" evidence="3">
    <location>
        <begin position="39"/>
        <end position="151"/>
    </location>
</feature>
<evidence type="ECO:0000313" key="4">
    <source>
        <dbReference type="EMBL" id="AKD56943.1"/>
    </source>
</evidence>
<dbReference type="RefSeq" id="WP_046576380.1">
    <property type="nucleotide sequence ID" value="NZ_CP010429.1"/>
</dbReference>
<dbReference type="InterPro" id="IPR028098">
    <property type="entry name" value="Glyco_trans_4-like_N"/>
</dbReference>
<accession>A0A0E3ZYD3</accession>
<evidence type="ECO:0000259" key="3">
    <source>
        <dbReference type="Pfam" id="PF13439"/>
    </source>
</evidence>
<dbReference type="Pfam" id="PF13439">
    <property type="entry name" value="Glyco_transf_4"/>
    <property type="match status" value="1"/>
</dbReference>
<evidence type="ECO:0000313" key="5">
    <source>
        <dbReference type="Proteomes" id="UP000033054"/>
    </source>
</evidence>
<dbReference type="PATRIC" id="fig|1379870.5.peg.4431"/>
<dbReference type="OrthoDB" id="9801609at2"/>
<keyword evidence="1 4" id="KW-0808">Transferase</keyword>
<dbReference type="EMBL" id="CP010429">
    <property type="protein sequence ID" value="AKD56943.1"/>
    <property type="molecule type" value="Genomic_DNA"/>
</dbReference>
<dbReference type="CDD" id="cd03809">
    <property type="entry name" value="GT4_MtfB-like"/>
    <property type="match status" value="1"/>
</dbReference>
<name>A0A0E3ZYD3_9BACT</name>
<dbReference type="Pfam" id="PF00534">
    <property type="entry name" value="Glycos_transf_1"/>
    <property type="match status" value="1"/>
</dbReference>
<dbReference type="HOGENOM" id="CLU_009583_27_1_10"/>
<organism evidence="4 5">
    <name type="scientific">Spirosoma radiotolerans</name>
    <dbReference type="NCBI Taxonomy" id="1379870"/>
    <lineage>
        <taxon>Bacteria</taxon>
        <taxon>Pseudomonadati</taxon>
        <taxon>Bacteroidota</taxon>
        <taxon>Cytophagia</taxon>
        <taxon>Cytophagales</taxon>
        <taxon>Cytophagaceae</taxon>
        <taxon>Spirosoma</taxon>
    </lineage>
</organism>
<keyword evidence="5" id="KW-1185">Reference proteome</keyword>
<protein>
    <submittedName>
        <fullName evidence="4">Group 1 glycosyl transferase</fullName>
    </submittedName>
</protein>
<sequence>MTVLYLFRSPGTGYSIDQLFDSVRVEVAGLGVNTQAIRLPYVSRGLRPVWQNLRFIKQLTADLFHITGDIHYAALALPASRTILTIHDCFLLTNNRKRPVRYLIFWLLWYYLPIRRAGVVTAVSENTRQELIRYVGRIAHKVQVVPNGYDPLFTHRPRAFMHQQPRLLQLGTARHKNVARLMAAIEAMPCMLLIVGSLTDKLIAELQQRQIQYRQYVSLPKEQVVELYNESDIITFISTQEGFGLPILEANAVGRVVITARVSPMQELAADAAHLVDPTDIAAIRMGIERLIQDDTYRQTLIDAGLKNAQQYTINRAAERYKVLYDQQYQLSHVYSPTFL</sequence>
<dbReference type="STRING" id="1379870.SD10_20575"/>
<dbReference type="SUPFAM" id="SSF53756">
    <property type="entry name" value="UDP-Glycosyltransferase/glycogen phosphorylase"/>
    <property type="match status" value="1"/>
</dbReference>
<dbReference type="InterPro" id="IPR001296">
    <property type="entry name" value="Glyco_trans_1"/>
</dbReference>
<dbReference type="AlphaFoldDB" id="A0A0E3ZYD3"/>
<gene>
    <name evidence="4" type="ORF">SD10_20575</name>
</gene>
<feature type="domain" description="Glycosyl transferase family 1" evidence="2">
    <location>
        <begin position="162"/>
        <end position="305"/>
    </location>
</feature>
<dbReference type="PANTHER" id="PTHR46401">
    <property type="entry name" value="GLYCOSYLTRANSFERASE WBBK-RELATED"/>
    <property type="match status" value="1"/>
</dbReference>
<dbReference type="GO" id="GO:0009103">
    <property type="term" value="P:lipopolysaccharide biosynthetic process"/>
    <property type="evidence" value="ECO:0007669"/>
    <property type="project" value="TreeGrafter"/>
</dbReference>
<evidence type="ECO:0000259" key="2">
    <source>
        <dbReference type="Pfam" id="PF00534"/>
    </source>
</evidence>
<dbReference type="PANTHER" id="PTHR46401:SF2">
    <property type="entry name" value="GLYCOSYLTRANSFERASE WBBK-RELATED"/>
    <property type="match status" value="1"/>
</dbReference>
<evidence type="ECO:0000256" key="1">
    <source>
        <dbReference type="ARBA" id="ARBA00022679"/>
    </source>
</evidence>
<dbReference type="KEGG" id="srd:SD10_20575"/>
<proteinExistence type="predicted"/>
<dbReference type="Gene3D" id="3.40.50.2000">
    <property type="entry name" value="Glycogen Phosphorylase B"/>
    <property type="match status" value="2"/>
</dbReference>
<reference evidence="4 5" key="1">
    <citation type="journal article" date="2014" name="Curr. Microbiol.">
        <title>Spirosoma radiotolerans sp. nov., a gamma-radiation-resistant bacterium isolated from gamma ray-irradiated soil.</title>
        <authorList>
            <person name="Lee J.J."/>
            <person name="Srinivasan S."/>
            <person name="Lim S."/>
            <person name="Joe M."/>
            <person name="Im S."/>
            <person name="Bae S.I."/>
            <person name="Park K.R."/>
            <person name="Han J.H."/>
            <person name="Park S.H."/>
            <person name="Joo B.M."/>
            <person name="Park S.J."/>
            <person name="Kim M.K."/>
        </authorList>
    </citation>
    <scope>NUCLEOTIDE SEQUENCE [LARGE SCALE GENOMIC DNA]</scope>
    <source>
        <strain evidence="4 5">DG5A</strain>
    </source>
</reference>
<dbReference type="GO" id="GO:0016757">
    <property type="term" value="F:glycosyltransferase activity"/>
    <property type="evidence" value="ECO:0007669"/>
    <property type="project" value="InterPro"/>
</dbReference>
<dbReference type="Proteomes" id="UP000033054">
    <property type="component" value="Chromosome"/>
</dbReference>